<proteinExistence type="predicted"/>
<dbReference type="PROSITE" id="PS50089">
    <property type="entry name" value="ZF_RING_2"/>
    <property type="match status" value="1"/>
</dbReference>
<keyword evidence="7 11" id="KW-0833">Ubl conjugation pathway</keyword>
<evidence type="ECO:0000313" key="15">
    <source>
        <dbReference type="Proteomes" id="UP001152523"/>
    </source>
</evidence>
<comment type="function">
    <text evidence="11">E3 ubiquitin-protein ligase.</text>
</comment>
<evidence type="ECO:0000256" key="7">
    <source>
        <dbReference type="ARBA" id="ARBA00022786"/>
    </source>
</evidence>
<evidence type="ECO:0000256" key="8">
    <source>
        <dbReference type="ARBA" id="ARBA00022833"/>
    </source>
</evidence>
<evidence type="ECO:0000259" key="13">
    <source>
        <dbReference type="PROSITE" id="PS50089"/>
    </source>
</evidence>
<dbReference type="InterPro" id="IPR018957">
    <property type="entry name" value="Znf_C3HC4_RING-type"/>
</dbReference>
<keyword evidence="11" id="KW-0256">Endoplasmic reticulum</keyword>
<dbReference type="AlphaFoldDB" id="A0AAV0DRK1"/>
<keyword evidence="9" id="KW-0472">Membrane</keyword>
<dbReference type="SUPFAM" id="SSF57850">
    <property type="entry name" value="RING/U-box"/>
    <property type="match status" value="1"/>
</dbReference>
<evidence type="ECO:0000256" key="9">
    <source>
        <dbReference type="ARBA" id="ARBA00023136"/>
    </source>
</evidence>
<name>A0AAV0DRK1_9ASTE</name>
<evidence type="ECO:0000256" key="3">
    <source>
        <dbReference type="ARBA" id="ARBA00004906"/>
    </source>
</evidence>
<dbReference type="SMART" id="SM00184">
    <property type="entry name" value="RING"/>
    <property type="match status" value="1"/>
</dbReference>
<evidence type="ECO:0000313" key="14">
    <source>
        <dbReference type="EMBL" id="CAH9108029.1"/>
    </source>
</evidence>
<dbReference type="Proteomes" id="UP001152523">
    <property type="component" value="Unassembled WGS sequence"/>
</dbReference>
<evidence type="ECO:0000256" key="10">
    <source>
        <dbReference type="PROSITE-ProRule" id="PRU00175"/>
    </source>
</evidence>
<dbReference type="GO" id="GO:0005789">
    <property type="term" value="C:endoplasmic reticulum membrane"/>
    <property type="evidence" value="ECO:0007669"/>
    <property type="project" value="UniProtKB-SubCell"/>
</dbReference>
<dbReference type="InterPro" id="IPR017907">
    <property type="entry name" value="Znf_RING_CS"/>
</dbReference>
<dbReference type="EMBL" id="CAMAPF010000145">
    <property type="protein sequence ID" value="CAH9108029.1"/>
    <property type="molecule type" value="Genomic_DNA"/>
</dbReference>
<comment type="caution">
    <text evidence="14">The sequence shown here is derived from an EMBL/GenBank/DDBJ whole genome shotgun (WGS) entry which is preliminary data.</text>
</comment>
<comment type="domain">
    <text evidence="11">The RING-type zinc finger domain is responsible for E3 ligase activity.</text>
</comment>
<comment type="pathway">
    <text evidence="3 11">Protein modification; protein ubiquitination.</text>
</comment>
<dbReference type="GO" id="GO:0061630">
    <property type="term" value="F:ubiquitin protein ligase activity"/>
    <property type="evidence" value="ECO:0007669"/>
    <property type="project" value="UniProtKB-UniRule"/>
</dbReference>
<feature type="region of interest" description="Disordered" evidence="12">
    <location>
        <begin position="82"/>
        <end position="148"/>
    </location>
</feature>
<keyword evidence="6 10" id="KW-0863">Zinc-finger</keyword>
<comment type="catalytic activity">
    <reaction evidence="1 11">
        <text>S-ubiquitinyl-[E2 ubiquitin-conjugating enzyme]-L-cysteine + [acceptor protein]-L-lysine = [E2 ubiquitin-conjugating enzyme]-L-cysteine + N(6)-ubiquitinyl-[acceptor protein]-L-lysine.</text>
        <dbReference type="EC" id="2.3.2.27"/>
    </reaction>
</comment>
<feature type="non-terminal residue" evidence="14">
    <location>
        <position position="220"/>
    </location>
</feature>
<evidence type="ECO:0000256" key="5">
    <source>
        <dbReference type="ARBA" id="ARBA00022723"/>
    </source>
</evidence>
<reference evidence="14" key="1">
    <citation type="submission" date="2022-07" db="EMBL/GenBank/DDBJ databases">
        <authorList>
            <person name="Macas J."/>
            <person name="Novak P."/>
            <person name="Neumann P."/>
        </authorList>
    </citation>
    <scope>NUCLEOTIDE SEQUENCE</scope>
</reference>
<dbReference type="GO" id="GO:0008270">
    <property type="term" value="F:zinc ion binding"/>
    <property type="evidence" value="ECO:0007669"/>
    <property type="project" value="UniProtKB-KW"/>
</dbReference>
<evidence type="ECO:0000256" key="2">
    <source>
        <dbReference type="ARBA" id="ARBA00004308"/>
    </source>
</evidence>
<keyword evidence="15" id="KW-1185">Reference proteome</keyword>
<feature type="compositionally biased region" description="Pro residues" evidence="12">
    <location>
        <begin position="129"/>
        <end position="141"/>
    </location>
</feature>
<dbReference type="PROSITE" id="PS00518">
    <property type="entry name" value="ZF_RING_1"/>
    <property type="match status" value="1"/>
</dbReference>
<accession>A0AAV0DRK1</accession>
<keyword evidence="4 11" id="KW-0808">Transferase</keyword>
<dbReference type="InterPro" id="IPR045103">
    <property type="entry name" value="RNF5/RNF185-like"/>
</dbReference>
<dbReference type="Pfam" id="PF00097">
    <property type="entry name" value="zf-C3HC4"/>
    <property type="match status" value="1"/>
</dbReference>
<dbReference type="InterPro" id="IPR013083">
    <property type="entry name" value="Znf_RING/FYVE/PHD"/>
</dbReference>
<evidence type="ECO:0000256" key="1">
    <source>
        <dbReference type="ARBA" id="ARBA00000900"/>
    </source>
</evidence>
<dbReference type="EC" id="2.3.2.27" evidence="11"/>
<sequence>MVSDEEDGATTHTTTSRFDCNICLDSAHDPVVTFCGHLYCWPCIYLWLSTSNEHPSHHPNCPVCKSYISKSTLVPLYGDSVSSSSSSSSFSSSSSSSDSDTKKHQPNFVHIPQRPPALSVGVVHDNPDDPPPPLPSEPPPYMSHSLGGSHGSTRAGIGGTVIAGFFNPTIGEMFSAAMFGSYDANLLLAYPSLDPRIRRQEIMVGRSLHRLYIFLLFCLI</sequence>
<comment type="subcellular location">
    <subcellularLocation>
        <location evidence="2">Endomembrane system</location>
    </subcellularLocation>
    <subcellularLocation>
        <location evidence="11">Endoplasmic reticulum membrane</location>
        <topology evidence="11">Single-pass type IV membrane protein</topology>
    </subcellularLocation>
</comment>
<keyword evidence="5 11" id="KW-0479">Metal-binding</keyword>
<dbReference type="PANTHER" id="PTHR12313">
    <property type="entry name" value="E3 UBIQUITIN-PROTEIN LIGASE RNF5-RELATED"/>
    <property type="match status" value="1"/>
</dbReference>
<protein>
    <recommendedName>
        <fullName evidence="11">E3 ubiquitin-protein ligase RMA</fullName>
        <ecNumber evidence="11">2.3.2.27</ecNumber>
    </recommendedName>
    <alternativeName>
        <fullName evidence="11">Protein RING membrane-anchor</fullName>
    </alternativeName>
    <alternativeName>
        <fullName evidence="11">RING-type E3 ubiquitin transferase RMA</fullName>
    </alternativeName>
</protein>
<dbReference type="Gene3D" id="3.30.40.10">
    <property type="entry name" value="Zinc/RING finger domain, C3HC4 (zinc finger)"/>
    <property type="match status" value="1"/>
</dbReference>
<feature type="compositionally biased region" description="Low complexity" evidence="12">
    <location>
        <begin position="82"/>
        <end position="98"/>
    </location>
</feature>
<keyword evidence="8 11" id="KW-0862">Zinc</keyword>
<organism evidence="14 15">
    <name type="scientific">Cuscuta epithymum</name>
    <dbReference type="NCBI Taxonomy" id="186058"/>
    <lineage>
        <taxon>Eukaryota</taxon>
        <taxon>Viridiplantae</taxon>
        <taxon>Streptophyta</taxon>
        <taxon>Embryophyta</taxon>
        <taxon>Tracheophyta</taxon>
        <taxon>Spermatophyta</taxon>
        <taxon>Magnoliopsida</taxon>
        <taxon>eudicotyledons</taxon>
        <taxon>Gunneridae</taxon>
        <taxon>Pentapetalae</taxon>
        <taxon>asterids</taxon>
        <taxon>lamiids</taxon>
        <taxon>Solanales</taxon>
        <taxon>Convolvulaceae</taxon>
        <taxon>Cuscuteae</taxon>
        <taxon>Cuscuta</taxon>
        <taxon>Cuscuta subgen. Cuscuta</taxon>
    </lineage>
</organism>
<dbReference type="InterPro" id="IPR001841">
    <property type="entry name" value="Znf_RING"/>
</dbReference>
<gene>
    <name evidence="14" type="ORF">CEPIT_LOCUS18217</name>
</gene>
<evidence type="ECO:0000256" key="6">
    <source>
        <dbReference type="ARBA" id="ARBA00022771"/>
    </source>
</evidence>
<dbReference type="GO" id="GO:0006511">
    <property type="term" value="P:ubiquitin-dependent protein catabolic process"/>
    <property type="evidence" value="ECO:0007669"/>
    <property type="project" value="UniProtKB-UniRule"/>
</dbReference>
<evidence type="ECO:0000256" key="11">
    <source>
        <dbReference type="RuleBase" id="RU369090"/>
    </source>
</evidence>
<evidence type="ECO:0000256" key="4">
    <source>
        <dbReference type="ARBA" id="ARBA00022679"/>
    </source>
</evidence>
<evidence type="ECO:0000256" key="12">
    <source>
        <dbReference type="SAM" id="MobiDB-lite"/>
    </source>
</evidence>
<feature type="domain" description="RING-type" evidence="13">
    <location>
        <begin position="20"/>
        <end position="65"/>
    </location>
</feature>